<comment type="function">
    <text evidence="1">Absolutely required for transposition of IS1.</text>
</comment>
<dbReference type="GO" id="GO:0004803">
    <property type="term" value="F:transposase activity"/>
    <property type="evidence" value="ECO:0007669"/>
    <property type="project" value="InterPro"/>
</dbReference>
<dbReference type="GO" id="GO:0003677">
    <property type="term" value="F:DNA binding"/>
    <property type="evidence" value="ECO:0007669"/>
    <property type="project" value="InterPro"/>
</dbReference>
<keyword evidence="4" id="KW-0233">DNA recombination</keyword>
<dbReference type="Pfam" id="PF03400">
    <property type="entry name" value="DDE_Tnp_IS1"/>
    <property type="match status" value="1"/>
</dbReference>
<dbReference type="PANTHER" id="PTHR33293:SF1">
    <property type="entry name" value="INSERTION ELEMENT IS1 1 PROTEIN INSB-RELATED"/>
    <property type="match status" value="1"/>
</dbReference>
<protein>
    <submittedName>
        <fullName evidence="5">IS1 family transposase</fullName>
    </submittedName>
</protein>
<keyword evidence="3" id="KW-0815">Transposition</keyword>
<comment type="caution">
    <text evidence="5">The sequence shown here is derived from an EMBL/GenBank/DDBJ whole genome shotgun (WGS) entry which is preliminary data.</text>
</comment>
<evidence type="ECO:0000256" key="2">
    <source>
        <dbReference type="ARBA" id="ARBA00008841"/>
    </source>
</evidence>
<evidence type="ECO:0000313" key="6">
    <source>
        <dbReference type="Proteomes" id="UP000650081"/>
    </source>
</evidence>
<evidence type="ECO:0000256" key="3">
    <source>
        <dbReference type="ARBA" id="ARBA00022578"/>
    </source>
</evidence>
<keyword evidence="6" id="KW-1185">Reference proteome</keyword>
<sequence length="172" mass="20058">MYGKTHHQKQRFRCKDCNRQFVVDNGHLISKEKRGYIERLLSERVSLRGICRSMEVSMTWLMNFAASIWEQTLDNLGVDYELLENLSDEELQSVEIQLDEMWSFVGCKKNKRWIWVVYCPAIKQVLAFHVGGRGVSPPPPFPLHSTIGQYHLTAQKPQIVLLVSFFFVHLCD</sequence>
<comment type="similarity">
    <text evidence="2">Belongs to the transposase 27 family.</text>
</comment>
<dbReference type="InterPro" id="IPR051354">
    <property type="entry name" value="Transposase_27_IS1"/>
</dbReference>
<dbReference type="AlphaFoldDB" id="A0A923T9J3"/>
<proteinExistence type="inferred from homology"/>
<reference evidence="5" key="1">
    <citation type="submission" date="2020-08" db="EMBL/GenBank/DDBJ databases">
        <title>Lewinella bacteria from marine environments.</title>
        <authorList>
            <person name="Zhong Y."/>
        </authorList>
    </citation>
    <scope>NUCLEOTIDE SEQUENCE</scope>
    <source>
        <strain evidence="5">KCTC 42187</strain>
    </source>
</reference>
<evidence type="ECO:0000313" key="5">
    <source>
        <dbReference type="EMBL" id="MBC6996775.1"/>
    </source>
</evidence>
<dbReference type="GO" id="GO:0006313">
    <property type="term" value="P:DNA transposition"/>
    <property type="evidence" value="ECO:0007669"/>
    <property type="project" value="InterPro"/>
</dbReference>
<gene>
    <name evidence="5" type="ORF">H9S92_21560</name>
</gene>
<dbReference type="InterPro" id="IPR005063">
    <property type="entry name" value="Transposase_27"/>
</dbReference>
<dbReference type="Proteomes" id="UP000650081">
    <property type="component" value="Unassembled WGS sequence"/>
</dbReference>
<evidence type="ECO:0000256" key="1">
    <source>
        <dbReference type="ARBA" id="ARBA00004091"/>
    </source>
</evidence>
<dbReference type="EMBL" id="JACSIT010000154">
    <property type="protein sequence ID" value="MBC6996775.1"/>
    <property type="molecule type" value="Genomic_DNA"/>
</dbReference>
<accession>A0A923T9J3</accession>
<name>A0A923T9J3_9BACT</name>
<dbReference type="PANTHER" id="PTHR33293">
    <property type="entry name" value="INSERTION ELEMENT IS1 1 PROTEIN INSB-RELATED"/>
    <property type="match status" value="1"/>
</dbReference>
<organism evidence="5 6">
    <name type="scientific">Neolewinella lacunae</name>
    <dbReference type="NCBI Taxonomy" id="1517758"/>
    <lineage>
        <taxon>Bacteria</taxon>
        <taxon>Pseudomonadati</taxon>
        <taxon>Bacteroidota</taxon>
        <taxon>Saprospiria</taxon>
        <taxon>Saprospirales</taxon>
        <taxon>Lewinellaceae</taxon>
        <taxon>Neolewinella</taxon>
    </lineage>
</organism>
<evidence type="ECO:0000256" key="4">
    <source>
        <dbReference type="ARBA" id="ARBA00023172"/>
    </source>
</evidence>